<feature type="signal peptide" evidence="4">
    <location>
        <begin position="1"/>
        <end position="15"/>
    </location>
</feature>
<dbReference type="InterPro" id="IPR050645">
    <property type="entry name" value="Histidine_acid_phosphatase"/>
</dbReference>
<dbReference type="EMBL" id="BTSX01000003">
    <property type="protein sequence ID" value="GMS90741.1"/>
    <property type="molecule type" value="Genomic_DNA"/>
</dbReference>
<feature type="chain" id="PRO_5043517895" description="Phosphatase" evidence="4">
    <location>
        <begin position="16"/>
        <end position="145"/>
    </location>
</feature>
<feature type="non-terminal residue" evidence="5">
    <location>
        <position position="1"/>
    </location>
</feature>
<keyword evidence="4" id="KW-0732">Signal</keyword>
<accession>A0AAV5TF65</accession>
<evidence type="ECO:0000256" key="3">
    <source>
        <dbReference type="SAM" id="MobiDB-lite"/>
    </source>
</evidence>
<evidence type="ECO:0000313" key="6">
    <source>
        <dbReference type="Proteomes" id="UP001432027"/>
    </source>
</evidence>
<dbReference type="PANTHER" id="PTHR11567:SF210">
    <property type="entry name" value="ACID PHOSPHATASE 5-RELATED"/>
    <property type="match status" value="1"/>
</dbReference>
<gene>
    <name evidence="5" type="ORF">PENTCL1PPCAC_12916</name>
</gene>
<dbReference type="InterPro" id="IPR033379">
    <property type="entry name" value="Acid_Pase_AS"/>
</dbReference>
<dbReference type="CDD" id="cd07061">
    <property type="entry name" value="HP_HAP_like"/>
    <property type="match status" value="1"/>
</dbReference>
<organism evidence="5 6">
    <name type="scientific">Pristionchus entomophagus</name>
    <dbReference type="NCBI Taxonomy" id="358040"/>
    <lineage>
        <taxon>Eukaryota</taxon>
        <taxon>Metazoa</taxon>
        <taxon>Ecdysozoa</taxon>
        <taxon>Nematoda</taxon>
        <taxon>Chromadorea</taxon>
        <taxon>Rhabditida</taxon>
        <taxon>Rhabditina</taxon>
        <taxon>Diplogasteromorpha</taxon>
        <taxon>Diplogasteroidea</taxon>
        <taxon>Neodiplogasteridae</taxon>
        <taxon>Pristionchus</taxon>
    </lineage>
</organism>
<evidence type="ECO:0000256" key="4">
    <source>
        <dbReference type="SAM" id="SignalP"/>
    </source>
</evidence>
<comment type="caution">
    <text evidence="5">The sequence shown here is derived from an EMBL/GenBank/DDBJ whole genome shotgun (WGS) entry which is preliminary data.</text>
</comment>
<dbReference type="Pfam" id="PF00328">
    <property type="entry name" value="His_Phos_2"/>
    <property type="match status" value="1"/>
</dbReference>
<name>A0AAV5TF65_9BILA</name>
<evidence type="ECO:0000256" key="1">
    <source>
        <dbReference type="ARBA" id="ARBA00000032"/>
    </source>
</evidence>
<dbReference type="GO" id="GO:0003993">
    <property type="term" value="F:acid phosphatase activity"/>
    <property type="evidence" value="ECO:0007669"/>
    <property type="project" value="UniProtKB-EC"/>
</dbReference>
<protein>
    <recommendedName>
        <fullName evidence="7">Phosphatase</fullName>
    </recommendedName>
</protein>
<evidence type="ECO:0000256" key="2">
    <source>
        <dbReference type="ARBA" id="ARBA00005375"/>
    </source>
</evidence>
<dbReference type="InterPro" id="IPR000560">
    <property type="entry name" value="His_Pase_clade-2"/>
</dbReference>
<reference evidence="5" key="1">
    <citation type="submission" date="2023-10" db="EMBL/GenBank/DDBJ databases">
        <title>Genome assembly of Pristionchus species.</title>
        <authorList>
            <person name="Yoshida K."/>
            <person name="Sommer R.J."/>
        </authorList>
    </citation>
    <scope>NUCLEOTIDE SEQUENCE</scope>
    <source>
        <strain evidence="5">RS0144</strain>
    </source>
</reference>
<evidence type="ECO:0008006" key="7">
    <source>
        <dbReference type="Google" id="ProtNLM"/>
    </source>
</evidence>
<comment type="catalytic activity">
    <reaction evidence="1">
        <text>a phosphate monoester + H2O = an alcohol + phosphate</text>
        <dbReference type="Rhea" id="RHEA:15017"/>
        <dbReference type="ChEBI" id="CHEBI:15377"/>
        <dbReference type="ChEBI" id="CHEBI:30879"/>
        <dbReference type="ChEBI" id="CHEBI:43474"/>
        <dbReference type="ChEBI" id="CHEBI:67140"/>
        <dbReference type="EC" id="3.1.3.2"/>
    </reaction>
</comment>
<sequence>LIFIWVFTSAPLVLSTLDQLVFVQTLYRHGDRTPVGTYPTDPYQKKFWDVPWGELTKTGMHQQFLQGQRLKRLYVDKERFLSVKYSRYETKIRSSDSARCLQSAAAQMAVFYSGSHTHPTDLPDWPSNWTPQPIETAPRDQDRVR</sequence>
<dbReference type="PROSITE" id="PS00616">
    <property type="entry name" value="HIS_ACID_PHOSPHAT_1"/>
    <property type="match status" value="1"/>
</dbReference>
<evidence type="ECO:0000313" key="5">
    <source>
        <dbReference type="EMBL" id="GMS90741.1"/>
    </source>
</evidence>
<dbReference type="AlphaFoldDB" id="A0AAV5TF65"/>
<feature type="region of interest" description="Disordered" evidence="3">
    <location>
        <begin position="122"/>
        <end position="145"/>
    </location>
</feature>
<dbReference type="SUPFAM" id="SSF53254">
    <property type="entry name" value="Phosphoglycerate mutase-like"/>
    <property type="match status" value="1"/>
</dbReference>
<dbReference type="Proteomes" id="UP001432027">
    <property type="component" value="Unassembled WGS sequence"/>
</dbReference>
<keyword evidence="6" id="KW-1185">Reference proteome</keyword>
<dbReference type="InterPro" id="IPR029033">
    <property type="entry name" value="His_PPase_superfam"/>
</dbReference>
<comment type="similarity">
    <text evidence="2">Belongs to the histidine acid phosphatase family.</text>
</comment>
<proteinExistence type="inferred from homology"/>
<dbReference type="PANTHER" id="PTHR11567">
    <property type="entry name" value="ACID PHOSPHATASE-RELATED"/>
    <property type="match status" value="1"/>
</dbReference>
<dbReference type="Gene3D" id="3.40.50.1240">
    <property type="entry name" value="Phosphoglycerate mutase-like"/>
    <property type="match status" value="1"/>
</dbReference>